<gene>
    <name evidence="4" type="primary">LOC18590058</name>
</gene>
<evidence type="ECO:0000313" key="4">
    <source>
        <dbReference type="RefSeq" id="XP_017982389.1"/>
    </source>
</evidence>
<dbReference type="GO" id="GO:0004553">
    <property type="term" value="F:hydrolase activity, hydrolyzing O-glycosyl compounds"/>
    <property type="evidence" value="ECO:0007669"/>
    <property type="project" value="InterPro"/>
</dbReference>
<name>A0AB32WXE0_THECC</name>
<dbReference type="AlphaFoldDB" id="A0AB32WXE0"/>
<dbReference type="PANTHER" id="PTHR10353">
    <property type="entry name" value="GLYCOSYL HYDROLASE"/>
    <property type="match status" value="1"/>
</dbReference>
<comment type="similarity">
    <text evidence="1 2">Belongs to the glycosyl hydrolase 1 family.</text>
</comment>
<dbReference type="Gramene" id="Tc09v2_t021350.1">
    <property type="protein sequence ID" value="Tc09v2_p021350.1"/>
    <property type="gene ID" value="Tc09v2_g021350"/>
</dbReference>
<dbReference type="GO" id="GO:0005975">
    <property type="term" value="P:carbohydrate metabolic process"/>
    <property type="evidence" value="ECO:0007669"/>
    <property type="project" value="InterPro"/>
</dbReference>
<dbReference type="Gene3D" id="3.20.20.80">
    <property type="entry name" value="Glycosidases"/>
    <property type="match status" value="2"/>
</dbReference>
<sequence length="282" mass="32506">MHLCRRDFTAYADVCFREFGDRVLRWTTLNEANVFVLGGYDLGVLPPWRCSLPFNCSKGNSSTEPYMAVHNILLAHAAVARLYKKKYQDKQQGFIGINLLNNWFLPLTNTTEDKIAVQRANDMYLGWFMHPLVYGDYPSSIKKNAGSRLPAFTNRQSKRVKAFEFNASTFEFPITPWGLKGLLQYLKETYGSPPIYIHENGQRMRRNSLLEDWRTVKSLNAYIGSVLEAIRSGSDTRGYFTWSILDVFELQDGYESSFGLYYVDLDGPDLTRYPKLSAKWYA</sequence>
<evidence type="ECO:0000313" key="3">
    <source>
        <dbReference type="Proteomes" id="UP000694886"/>
    </source>
</evidence>
<accession>A0AB32WXE0</accession>
<dbReference type="SUPFAM" id="SSF51445">
    <property type="entry name" value="(Trans)glycosidases"/>
    <property type="match status" value="1"/>
</dbReference>
<protein>
    <submittedName>
        <fullName evidence="4">Beta-glucosidase 11</fullName>
    </submittedName>
</protein>
<dbReference type="Proteomes" id="UP000694886">
    <property type="component" value="Chromosome 9"/>
</dbReference>
<dbReference type="InterPro" id="IPR017853">
    <property type="entry name" value="GH"/>
</dbReference>
<dbReference type="InterPro" id="IPR001360">
    <property type="entry name" value="Glyco_hydro_1"/>
</dbReference>
<organism evidence="3 4">
    <name type="scientific">Theobroma cacao</name>
    <name type="common">Cacao</name>
    <name type="synonym">Cocoa</name>
    <dbReference type="NCBI Taxonomy" id="3641"/>
    <lineage>
        <taxon>Eukaryota</taxon>
        <taxon>Viridiplantae</taxon>
        <taxon>Streptophyta</taxon>
        <taxon>Embryophyta</taxon>
        <taxon>Tracheophyta</taxon>
        <taxon>Spermatophyta</taxon>
        <taxon>Magnoliopsida</taxon>
        <taxon>eudicotyledons</taxon>
        <taxon>Gunneridae</taxon>
        <taxon>Pentapetalae</taxon>
        <taxon>rosids</taxon>
        <taxon>malvids</taxon>
        <taxon>Malvales</taxon>
        <taxon>Malvaceae</taxon>
        <taxon>Byttnerioideae</taxon>
        <taxon>Theobroma</taxon>
    </lineage>
</organism>
<dbReference type="PANTHER" id="PTHR10353:SF29">
    <property type="entry name" value="BETA-GLUCOSIDASE 11"/>
    <property type="match status" value="1"/>
</dbReference>
<dbReference type="GeneID" id="18590058"/>
<reference evidence="3" key="1">
    <citation type="journal article" date="1997" name="Nucleic Acids Res.">
        <title>tRNAscan-SE: a program for improved detection of transfer RNA genes in genomic sequence.</title>
        <authorList>
            <person name="Lowe T.M."/>
            <person name="Eddy S.R."/>
        </authorList>
    </citation>
    <scope>NUCLEOTIDE SEQUENCE [LARGE SCALE GENOMIC DNA]</scope>
    <source>
        <strain evidence="3">r\B97-61/B2</strain>
    </source>
</reference>
<dbReference type="KEGG" id="tcc:18590058"/>
<dbReference type="PRINTS" id="PR00131">
    <property type="entry name" value="GLHYDRLASE1"/>
</dbReference>
<reference evidence="4" key="2">
    <citation type="submission" date="2025-08" db="UniProtKB">
        <authorList>
            <consortium name="RefSeq"/>
        </authorList>
    </citation>
    <scope>IDENTIFICATION</scope>
</reference>
<evidence type="ECO:0000256" key="2">
    <source>
        <dbReference type="RuleBase" id="RU003690"/>
    </source>
</evidence>
<proteinExistence type="inferred from homology"/>
<dbReference type="Pfam" id="PF00232">
    <property type="entry name" value="Glyco_hydro_1"/>
    <property type="match status" value="2"/>
</dbReference>
<evidence type="ECO:0000256" key="1">
    <source>
        <dbReference type="ARBA" id="ARBA00010838"/>
    </source>
</evidence>
<dbReference type="RefSeq" id="XP_017982389.1">
    <property type="nucleotide sequence ID" value="XM_018126900.1"/>
</dbReference>